<sequence length="236" mass="25148">MKTLVIANSAGGVGKSTSAHCIAVAASEYGKKVLVIDADPSAGLTFACGIENPRVSTKEFLTGQFSVDASIIKSGERFSIIASSSRLLAIDIDQAISPAKLIELLASFDLVIIDTPTGVSRITTYFMASADLIVLPSTTEILSLRGALNSKDYAESAGHSGQLQLLITKATQLLDDEFKSLIDEDFALLEPTIRSSLQVSASQSQAKSVLTLDTKSEVAADYREITYLLLEKLELI</sequence>
<accession>A0A0R2P5G5</accession>
<feature type="domain" description="AAA" evidence="1">
    <location>
        <begin position="1"/>
        <end position="147"/>
    </location>
</feature>
<organism evidence="2 3">
    <name type="scientific">Actinobacteria bacterium BACL2 MAG-121220-bin52</name>
    <dbReference type="NCBI Taxonomy" id="1655573"/>
    <lineage>
        <taxon>Bacteria</taxon>
        <taxon>Bacillati</taxon>
        <taxon>Actinomycetota</taxon>
        <taxon>Actinomycetes</taxon>
        <taxon>Actinomycetes incertae sedis</taxon>
        <taxon>ac1 cluster</taxon>
    </lineage>
</organism>
<dbReference type="SUPFAM" id="SSF52540">
    <property type="entry name" value="P-loop containing nucleoside triphosphate hydrolases"/>
    <property type="match status" value="1"/>
</dbReference>
<dbReference type="AlphaFoldDB" id="A0A0R2P5G5"/>
<protein>
    <recommendedName>
        <fullName evidence="1">AAA domain-containing protein</fullName>
    </recommendedName>
</protein>
<gene>
    <name evidence="2" type="ORF">ABR65_05010</name>
</gene>
<dbReference type="PANTHER" id="PTHR13696:SF96">
    <property type="entry name" value="COBQ_COBB_MIND_PARA NUCLEOTIDE BINDING DOMAIN-CONTAINING PROTEIN"/>
    <property type="match status" value="1"/>
</dbReference>
<dbReference type="Pfam" id="PF13614">
    <property type="entry name" value="AAA_31"/>
    <property type="match status" value="1"/>
</dbReference>
<evidence type="ECO:0000313" key="2">
    <source>
        <dbReference type="EMBL" id="KRO33311.1"/>
    </source>
</evidence>
<comment type="caution">
    <text evidence="2">The sequence shown here is derived from an EMBL/GenBank/DDBJ whole genome shotgun (WGS) entry which is preliminary data.</text>
</comment>
<evidence type="ECO:0000313" key="3">
    <source>
        <dbReference type="Proteomes" id="UP000054017"/>
    </source>
</evidence>
<dbReference type="EMBL" id="LIAX01000049">
    <property type="protein sequence ID" value="KRO33311.1"/>
    <property type="molecule type" value="Genomic_DNA"/>
</dbReference>
<proteinExistence type="predicted"/>
<reference evidence="2 3" key="1">
    <citation type="submission" date="2015-10" db="EMBL/GenBank/DDBJ databases">
        <title>Metagenome-Assembled Genomes uncover a global brackish microbiome.</title>
        <authorList>
            <person name="Hugerth L.W."/>
            <person name="Larsson J."/>
            <person name="Alneberg J."/>
            <person name="Lindh M.V."/>
            <person name="Legrand C."/>
            <person name="Pinhassi J."/>
            <person name="Andersson A.F."/>
        </authorList>
    </citation>
    <scope>NUCLEOTIDE SEQUENCE [LARGE SCALE GENOMIC DNA]</scope>
    <source>
        <strain evidence="2">BACL2 MAG-121220-bin52</strain>
    </source>
</reference>
<evidence type="ECO:0000259" key="1">
    <source>
        <dbReference type="Pfam" id="PF13614"/>
    </source>
</evidence>
<dbReference type="PANTHER" id="PTHR13696">
    <property type="entry name" value="P-LOOP CONTAINING NUCLEOSIDE TRIPHOSPHATE HYDROLASE"/>
    <property type="match status" value="1"/>
</dbReference>
<dbReference type="InterPro" id="IPR025669">
    <property type="entry name" value="AAA_dom"/>
</dbReference>
<name>A0A0R2P5G5_9ACTN</name>
<dbReference type="Gene3D" id="3.40.50.300">
    <property type="entry name" value="P-loop containing nucleotide triphosphate hydrolases"/>
    <property type="match status" value="1"/>
</dbReference>
<dbReference type="Proteomes" id="UP000054017">
    <property type="component" value="Unassembled WGS sequence"/>
</dbReference>
<dbReference type="InterPro" id="IPR050678">
    <property type="entry name" value="DNA_Partitioning_ATPase"/>
</dbReference>
<dbReference type="InterPro" id="IPR027417">
    <property type="entry name" value="P-loop_NTPase"/>
</dbReference>